<dbReference type="Pfam" id="PF13280">
    <property type="entry name" value="WYL"/>
    <property type="match status" value="1"/>
</dbReference>
<keyword evidence="2" id="KW-0804">Transcription</keyword>
<dbReference type="AlphaFoldDB" id="A0A0K1JDS2"/>
<dbReference type="RefSeq" id="WP_052589401.1">
    <property type="nucleotide sequence ID" value="NZ_CP011112.1"/>
</dbReference>
<dbReference type="KEGG" id="lmoi:VV02_01525"/>
<dbReference type="Proteomes" id="UP000066480">
    <property type="component" value="Chromosome"/>
</dbReference>
<reference evidence="4 5" key="1">
    <citation type="submission" date="2015-03" db="EMBL/GenBank/DDBJ databases">
        <title>Luteipulveratus halotolerans sp. nov., a novel actinobacterium (Dermacoccaceae) from Sarawak, Malaysia.</title>
        <authorList>
            <person name="Juboi H."/>
            <person name="Basik A."/>
            <person name="Shamsul S.S."/>
            <person name="Arnold P."/>
            <person name="Schmitt E.K."/>
            <person name="Sanglier J.-J."/>
            <person name="Yeo T."/>
        </authorList>
    </citation>
    <scope>NUCLEOTIDE SEQUENCE [LARGE SCALE GENOMIC DNA]</scope>
    <source>
        <strain evidence="4 5">MN07-A0370</strain>
    </source>
</reference>
<organism evidence="4 5">
    <name type="scientific">Luteipulveratus mongoliensis</name>
    <dbReference type="NCBI Taxonomy" id="571913"/>
    <lineage>
        <taxon>Bacteria</taxon>
        <taxon>Bacillati</taxon>
        <taxon>Actinomycetota</taxon>
        <taxon>Actinomycetes</taxon>
        <taxon>Micrococcales</taxon>
        <taxon>Dermacoccaceae</taxon>
        <taxon>Luteipulveratus</taxon>
    </lineage>
</organism>
<dbReference type="PROSITE" id="PS51000">
    <property type="entry name" value="HTH_DEOR_2"/>
    <property type="match status" value="1"/>
</dbReference>
<dbReference type="CDD" id="cd00090">
    <property type="entry name" value="HTH_ARSR"/>
    <property type="match status" value="1"/>
</dbReference>
<dbReference type="Gene3D" id="1.10.10.10">
    <property type="entry name" value="Winged helix-like DNA-binding domain superfamily/Winged helix DNA-binding domain"/>
    <property type="match status" value="1"/>
</dbReference>
<dbReference type="InterPro" id="IPR051534">
    <property type="entry name" value="CBASS_pafABC_assoc_protein"/>
</dbReference>
<dbReference type="EMBL" id="CP011112">
    <property type="protein sequence ID" value="AKU14854.1"/>
    <property type="molecule type" value="Genomic_DNA"/>
</dbReference>
<dbReference type="Pfam" id="PF25583">
    <property type="entry name" value="WCX"/>
    <property type="match status" value="1"/>
</dbReference>
<dbReference type="SUPFAM" id="SSF46785">
    <property type="entry name" value="Winged helix' DNA-binding domain"/>
    <property type="match status" value="1"/>
</dbReference>
<protein>
    <submittedName>
        <fullName evidence="4">Transcriptional regulator</fullName>
    </submittedName>
</protein>
<dbReference type="InterPro" id="IPR001034">
    <property type="entry name" value="DeoR_HTH"/>
</dbReference>
<dbReference type="InterPro" id="IPR026881">
    <property type="entry name" value="WYL_dom"/>
</dbReference>
<gene>
    <name evidence="4" type="ORF">VV02_01525</name>
</gene>
<dbReference type="PANTHER" id="PTHR34580">
    <property type="match status" value="1"/>
</dbReference>
<dbReference type="PROSITE" id="PS52050">
    <property type="entry name" value="WYL"/>
    <property type="match status" value="1"/>
</dbReference>
<dbReference type="InterPro" id="IPR036390">
    <property type="entry name" value="WH_DNA-bd_sf"/>
</dbReference>
<dbReference type="OrthoDB" id="3171994at2"/>
<dbReference type="GO" id="GO:0003700">
    <property type="term" value="F:DNA-binding transcription factor activity"/>
    <property type="evidence" value="ECO:0007669"/>
    <property type="project" value="InterPro"/>
</dbReference>
<evidence type="ECO:0000259" key="3">
    <source>
        <dbReference type="PROSITE" id="PS51000"/>
    </source>
</evidence>
<dbReference type="InterPro" id="IPR013196">
    <property type="entry name" value="HTH_11"/>
</dbReference>
<accession>A0A0K1JDS2</accession>
<proteinExistence type="predicted"/>
<keyword evidence="5" id="KW-1185">Reference proteome</keyword>
<dbReference type="InterPro" id="IPR011991">
    <property type="entry name" value="ArsR-like_HTH"/>
</dbReference>
<feature type="domain" description="HTH deoR-type" evidence="3">
    <location>
        <begin position="2"/>
        <end position="75"/>
    </location>
</feature>
<evidence type="ECO:0000313" key="5">
    <source>
        <dbReference type="Proteomes" id="UP000066480"/>
    </source>
</evidence>
<dbReference type="STRING" id="571913.VV02_01525"/>
<sequence length="336" mass="36188">MRSSRLVSILLLLQNRGRLSAGALAAELEVSVRTIYRDIDALLAAGVPVYADQGRTGGYQLVDGYRTRLTGLTASEAESLFMVGLPAAASALGFGQSAASAEQKLLAALSPDQRLRASVLRDRFHLDLPAWYAPPADLPFLAPLAAAVIASQVVTVTYRRWEEPREVPRTLSPLGLVMKNGVWYVVALASSGSPRTYRVSNVLDLDASGETFERPDSFDLAGYWATQVASWDKRRFTSTTTVRLSPALVSRLPDLSDPLLAAAAAGVVPDDDGWVTVDVPIESVSNAAHHLLRYAGDVEVLSPPELREELISRAQQVVALYIGGLSRAPERPGGER</sequence>
<dbReference type="PANTHER" id="PTHR34580:SF1">
    <property type="entry name" value="PROTEIN PAFC"/>
    <property type="match status" value="1"/>
</dbReference>
<name>A0A0K1JDS2_9MICO</name>
<evidence type="ECO:0000256" key="1">
    <source>
        <dbReference type="ARBA" id="ARBA00023015"/>
    </source>
</evidence>
<evidence type="ECO:0000256" key="2">
    <source>
        <dbReference type="ARBA" id="ARBA00023163"/>
    </source>
</evidence>
<keyword evidence="1" id="KW-0805">Transcription regulation</keyword>
<evidence type="ECO:0000313" key="4">
    <source>
        <dbReference type="EMBL" id="AKU14854.1"/>
    </source>
</evidence>
<dbReference type="InterPro" id="IPR057727">
    <property type="entry name" value="WCX_dom"/>
</dbReference>
<dbReference type="PATRIC" id="fig|571913.6.peg.313"/>
<dbReference type="InterPro" id="IPR036388">
    <property type="entry name" value="WH-like_DNA-bd_sf"/>
</dbReference>
<dbReference type="Pfam" id="PF08279">
    <property type="entry name" value="HTH_11"/>
    <property type="match status" value="1"/>
</dbReference>